<dbReference type="PROSITE" id="PS51352">
    <property type="entry name" value="THIOREDOXIN_2"/>
    <property type="match status" value="1"/>
</dbReference>
<dbReference type="Proteomes" id="UP000008291">
    <property type="component" value="Chromosome"/>
</dbReference>
<evidence type="ECO:0000313" key="2">
    <source>
        <dbReference type="EMBL" id="AAZ98379.1"/>
    </source>
</evidence>
<keyword evidence="3" id="KW-1185">Reference proteome</keyword>
<gene>
    <name evidence="2" type="ordered locus">Tbd_2426</name>
</gene>
<dbReference type="AlphaFoldDB" id="Q3SES2"/>
<reference evidence="2 3" key="1">
    <citation type="journal article" date="2006" name="J. Bacteriol.">
        <title>The genome sequence of the obligately chemolithoautotrophic, facultatively anaerobic bacterium Thiobacillus denitrificans.</title>
        <authorList>
            <person name="Beller H.R."/>
            <person name="Chain P.S."/>
            <person name="Letain T.E."/>
            <person name="Chakicherla A."/>
            <person name="Larimer F.W."/>
            <person name="Richardson P.M."/>
            <person name="Coleman M.A."/>
            <person name="Wood A.P."/>
            <person name="Kelly D.P."/>
        </authorList>
    </citation>
    <scope>NUCLEOTIDE SEQUENCE [LARGE SCALE GENOMIC DNA]</scope>
    <source>
        <strain evidence="2 3">ATCC 25259</strain>
    </source>
</reference>
<dbReference type="SUPFAM" id="SSF52833">
    <property type="entry name" value="Thioredoxin-like"/>
    <property type="match status" value="1"/>
</dbReference>
<dbReference type="eggNOG" id="COG0526">
    <property type="taxonomic scope" value="Bacteria"/>
</dbReference>
<accession>Q3SES2</accession>
<dbReference type="InterPro" id="IPR013766">
    <property type="entry name" value="Thioredoxin_domain"/>
</dbReference>
<name>Q3SES2_THIDA</name>
<dbReference type="EMBL" id="CP000116">
    <property type="protein sequence ID" value="AAZ98379.1"/>
    <property type="molecule type" value="Genomic_DNA"/>
</dbReference>
<dbReference type="GO" id="GO:0016491">
    <property type="term" value="F:oxidoreductase activity"/>
    <property type="evidence" value="ECO:0007669"/>
    <property type="project" value="InterPro"/>
</dbReference>
<proteinExistence type="predicted"/>
<dbReference type="InterPro" id="IPR036249">
    <property type="entry name" value="Thioredoxin-like_sf"/>
</dbReference>
<dbReference type="Pfam" id="PF00578">
    <property type="entry name" value="AhpC-TSA"/>
    <property type="match status" value="1"/>
</dbReference>
<evidence type="ECO:0000313" key="3">
    <source>
        <dbReference type="Proteomes" id="UP000008291"/>
    </source>
</evidence>
<organism evidence="2 3">
    <name type="scientific">Thiobacillus denitrificans (strain ATCC 25259 / T1)</name>
    <dbReference type="NCBI Taxonomy" id="292415"/>
    <lineage>
        <taxon>Bacteria</taxon>
        <taxon>Pseudomonadati</taxon>
        <taxon>Pseudomonadota</taxon>
        <taxon>Betaproteobacteria</taxon>
        <taxon>Nitrosomonadales</taxon>
        <taxon>Thiobacillaceae</taxon>
        <taxon>Thiobacillus</taxon>
    </lineage>
</organism>
<dbReference type="STRING" id="292415.Tbd_2426"/>
<dbReference type="InterPro" id="IPR000866">
    <property type="entry name" value="AhpC/TSA"/>
</dbReference>
<protein>
    <recommendedName>
        <fullName evidence="1">Thioredoxin domain-containing protein</fullName>
    </recommendedName>
</protein>
<dbReference type="HOGENOM" id="CLU_2083800_0_0_4"/>
<feature type="domain" description="Thioredoxin" evidence="1">
    <location>
        <begin position="33"/>
        <end position="117"/>
    </location>
</feature>
<dbReference type="CDD" id="cd02966">
    <property type="entry name" value="TlpA_like_family"/>
    <property type="match status" value="1"/>
</dbReference>
<dbReference type="Gene3D" id="3.40.30.10">
    <property type="entry name" value="Glutaredoxin"/>
    <property type="match status" value="1"/>
</dbReference>
<dbReference type="KEGG" id="tbd:Tbd_2426"/>
<dbReference type="GO" id="GO:0016209">
    <property type="term" value="F:antioxidant activity"/>
    <property type="evidence" value="ECO:0007669"/>
    <property type="project" value="InterPro"/>
</dbReference>
<evidence type="ECO:0000259" key="1">
    <source>
        <dbReference type="PROSITE" id="PS51352"/>
    </source>
</evidence>
<sequence length="117" mass="13196">MMEAARAWRPSPPTLILLGLIAYLWVRPPAEVSDENRIAPPWHVALTEVRVLTSEAREGRVVLVDFRATGCPYCRKEKPVIERFWPDHRDPGFEVVSISVDDLADRIAACTTRVSVS</sequence>